<accession>A0A1F5DP52</accession>
<feature type="transmembrane region" description="Helical" evidence="1">
    <location>
        <begin position="240"/>
        <end position="261"/>
    </location>
</feature>
<keyword evidence="1" id="KW-0472">Membrane</keyword>
<keyword evidence="1" id="KW-1133">Transmembrane helix</keyword>
<evidence type="ECO:0008006" key="4">
    <source>
        <dbReference type="Google" id="ProtNLM"/>
    </source>
</evidence>
<feature type="transmembrane region" description="Helical" evidence="1">
    <location>
        <begin position="80"/>
        <end position="100"/>
    </location>
</feature>
<organism evidence="2 3">
    <name type="scientific">Candidatus Berkelbacteria bacterium RBG_13_40_8</name>
    <dbReference type="NCBI Taxonomy" id="1797467"/>
    <lineage>
        <taxon>Bacteria</taxon>
        <taxon>Candidatus Berkelbacteria</taxon>
    </lineage>
</organism>
<dbReference type="AlphaFoldDB" id="A0A1F5DP52"/>
<feature type="transmembrane region" description="Helical" evidence="1">
    <location>
        <begin position="190"/>
        <end position="210"/>
    </location>
</feature>
<name>A0A1F5DP52_9BACT</name>
<sequence>MWPIFKRVLKDRRILLIIYSLSSIALLWMYIALFPSFQSQSRSLEELIKSYPESFLKAFNFDINSLTTIEGFLSTEQFSFVWPLLVIFMTVGYAGSAFAGEIEKGTIEILLSQPISRLKIFFGKYLSGLMMLFIFTFVSVYAAVPLSRSYDISVDSKNFLTMTLLAILFSWAIYAIGIFFSAVFSDKGKVFFLSGIILVAMYVLNILASIKESLSDLKYASFFYYFNPSKALVYNEIDHWSYLIFIGVIVLFTIMGAVYFTKRDATN</sequence>
<feature type="transmembrane region" description="Helical" evidence="1">
    <location>
        <begin position="14"/>
        <end position="34"/>
    </location>
</feature>
<dbReference type="Pfam" id="PF12679">
    <property type="entry name" value="ABC2_membrane_2"/>
    <property type="match status" value="1"/>
</dbReference>
<protein>
    <recommendedName>
        <fullName evidence="4">ABC transporter permease</fullName>
    </recommendedName>
</protein>
<evidence type="ECO:0000256" key="1">
    <source>
        <dbReference type="SAM" id="Phobius"/>
    </source>
</evidence>
<dbReference type="EMBL" id="MEZT01000009">
    <property type="protein sequence ID" value="OGD56947.1"/>
    <property type="molecule type" value="Genomic_DNA"/>
</dbReference>
<keyword evidence="1" id="KW-0812">Transmembrane</keyword>
<feature type="transmembrane region" description="Helical" evidence="1">
    <location>
        <begin position="164"/>
        <end position="183"/>
    </location>
</feature>
<proteinExistence type="predicted"/>
<dbReference type="Proteomes" id="UP000178764">
    <property type="component" value="Unassembled WGS sequence"/>
</dbReference>
<reference evidence="2 3" key="1">
    <citation type="journal article" date="2016" name="Nat. Commun.">
        <title>Thousands of microbial genomes shed light on interconnected biogeochemical processes in an aquifer system.</title>
        <authorList>
            <person name="Anantharaman K."/>
            <person name="Brown C.T."/>
            <person name="Hug L.A."/>
            <person name="Sharon I."/>
            <person name="Castelle C.J."/>
            <person name="Probst A.J."/>
            <person name="Thomas B.C."/>
            <person name="Singh A."/>
            <person name="Wilkins M.J."/>
            <person name="Karaoz U."/>
            <person name="Brodie E.L."/>
            <person name="Williams K.H."/>
            <person name="Hubbard S.S."/>
            <person name="Banfield J.F."/>
        </authorList>
    </citation>
    <scope>NUCLEOTIDE SEQUENCE [LARGE SCALE GENOMIC DNA]</scope>
</reference>
<evidence type="ECO:0000313" key="2">
    <source>
        <dbReference type="EMBL" id="OGD56947.1"/>
    </source>
</evidence>
<gene>
    <name evidence="2" type="ORF">A2V71_03070</name>
</gene>
<comment type="caution">
    <text evidence="2">The sequence shown here is derived from an EMBL/GenBank/DDBJ whole genome shotgun (WGS) entry which is preliminary data.</text>
</comment>
<dbReference type="PANTHER" id="PTHR37305:SF1">
    <property type="entry name" value="MEMBRANE PROTEIN"/>
    <property type="match status" value="1"/>
</dbReference>
<feature type="transmembrane region" description="Helical" evidence="1">
    <location>
        <begin position="121"/>
        <end position="144"/>
    </location>
</feature>
<evidence type="ECO:0000313" key="3">
    <source>
        <dbReference type="Proteomes" id="UP000178764"/>
    </source>
</evidence>
<dbReference type="PANTHER" id="PTHR37305">
    <property type="entry name" value="INTEGRAL MEMBRANE PROTEIN-RELATED"/>
    <property type="match status" value="1"/>
</dbReference>
<dbReference type="GO" id="GO:0140359">
    <property type="term" value="F:ABC-type transporter activity"/>
    <property type="evidence" value="ECO:0007669"/>
    <property type="project" value="InterPro"/>
</dbReference>
<dbReference type="GO" id="GO:0005886">
    <property type="term" value="C:plasma membrane"/>
    <property type="evidence" value="ECO:0007669"/>
    <property type="project" value="UniProtKB-SubCell"/>
</dbReference>